<feature type="compositionally biased region" description="Basic and acidic residues" evidence="2">
    <location>
        <begin position="601"/>
        <end position="616"/>
    </location>
</feature>
<keyword evidence="1" id="KW-0645">Protease</keyword>
<dbReference type="PROSITE" id="PS00973">
    <property type="entry name" value="USP_2"/>
    <property type="match status" value="1"/>
</dbReference>
<feature type="region of interest" description="Disordered" evidence="2">
    <location>
        <begin position="744"/>
        <end position="768"/>
    </location>
</feature>
<feature type="domain" description="USP" evidence="3">
    <location>
        <begin position="39"/>
        <end position="340"/>
    </location>
</feature>
<dbReference type="PANTHER" id="PTHR24006:SF727">
    <property type="entry name" value="UBIQUITIN CARBOXYL-TERMINAL HYDROLASE 42"/>
    <property type="match status" value="1"/>
</dbReference>
<protein>
    <recommendedName>
        <fullName evidence="1">Ubiquitin carboxyl-terminal hydrolase</fullName>
        <ecNumber evidence="1">3.4.19.12</ecNumber>
    </recommendedName>
</protein>
<accession>A0A6J2I772</accession>
<reference evidence="5" key="1">
    <citation type="submission" date="2025-08" db="UniProtKB">
        <authorList>
            <consortium name="RefSeq"/>
        </authorList>
    </citation>
    <scope>IDENTIFICATION</scope>
    <source>
        <tissue evidence="5">Muscle</tissue>
    </source>
</reference>
<feature type="compositionally biased region" description="Basic and acidic residues" evidence="2">
    <location>
        <begin position="419"/>
        <end position="434"/>
    </location>
</feature>
<dbReference type="GO" id="GO:0042981">
    <property type="term" value="P:regulation of apoptotic process"/>
    <property type="evidence" value="ECO:0007669"/>
    <property type="project" value="TreeGrafter"/>
</dbReference>
<dbReference type="InterPro" id="IPR038765">
    <property type="entry name" value="Papain-like_cys_pep_sf"/>
</dbReference>
<organism evidence="4 5">
    <name type="scientific">Pipra filicauda</name>
    <name type="common">Wire-tailed manakin</name>
    <dbReference type="NCBI Taxonomy" id="649802"/>
    <lineage>
        <taxon>Eukaryota</taxon>
        <taxon>Metazoa</taxon>
        <taxon>Chordata</taxon>
        <taxon>Craniata</taxon>
        <taxon>Vertebrata</taxon>
        <taxon>Euteleostomi</taxon>
        <taxon>Archelosauria</taxon>
        <taxon>Archosauria</taxon>
        <taxon>Dinosauria</taxon>
        <taxon>Saurischia</taxon>
        <taxon>Theropoda</taxon>
        <taxon>Coelurosauria</taxon>
        <taxon>Aves</taxon>
        <taxon>Neognathae</taxon>
        <taxon>Neoaves</taxon>
        <taxon>Telluraves</taxon>
        <taxon>Australaves</taxon>
        <taxon>Passeriformes</taxon>
        <taxon>Pipridae</taxon>
        <taxon>Pipra</taxon>
    </lineage>
</organism>
<dbReference type="Pfam" id="PF00443">
    <property type="entry name" value="UCH"/>
    <property type="match status" value="1"/>
</dbReference>
<dbReference type="EC" id="3.4.19.12" evidence="1"/>
<dbReference type="PROSITE" id="PS00972">
    <property type="entry name" value="USP_1"/>
    <property type="match status" value="1"/>
</dbReference>
<keyword evidence="1" id="KW-0378">Hydrolase</keyword>
<feature type="region of interest" description="Disordered" evidence="2">
    <location>
        <begin position="710"/>
        <end position="730"/>
    </location>
</feature>
<dbReference type="InterPro" id="IPR050164">
    <property type="entry name" value="Peptidase_C19"/>
</dbReference>
<dbReference type="InterPro" id="IPR018200">
    <property type="entry name" value="USP_CS"/>
</dbReference>
<dbReference type="Proteomes" id="UP000504627">
    <property type="component" value="Unplaced"/>
</dbReference>
<dbReference type="InterPro" id="IPR028889">
    <property type="entry name" value="USP"/>
</dbReference>
<evidence type="ECO:0000259" key="3">
    <source>
        <dbReference type="PROSITE" id="PS50235"/>
    </source>
</evidence>
<feature type="region of interest" description="Disordered" evidence="2">
    <location>
        <begin position="415"/>
        <end position="469"/>
    </location>
</feature>
<gene>
    <name evidence="5" type="primary">LOC113997907</name>
</gene>
<comment type="similarity">
    <text evidence="1">Belongs to the peptidase C19 family.</text>
</comment>
<evidence type="ECO:0000313" key="5">
    <source>
        <dbReference type="RefSeq" id="XP_027595914.2"/>
    </source>
</evidence>
<comment type="catalytic activity">
    <reaction evidence="1">
        <text>Thiol-dependent hydrolysis of ester, thioester, amide, peptide and isopeptide bonds formed by the C-terminal Gly of ubiquitin (a 76-residue protein attached to proteins as an intracellular targeting signal).</text>
        <dbReference type="EC" id="3.4.19.12"/>
    </reaction>
</comment>
<evidence type="ECO:0000256" key="2">
    <source>
        <dbReference type="SAM" id="MobiDB-lite"/>
    </source>
</evidence>
<dbReference type="PROSITE" id="PS50235">
    <property type="entry name" value="USP_3"/>
    <property type="match status" value="1"/>
</dbReference>
<sequence>MATAGNDSSIAEGMTPPQRILFPPEKICMVWQQRQSAGAGLRNVGNTCYLNAVLQCLTYTPPLANYLLSREHSQACRQQGFCMMCIMEAHVNKVLRSSVSAILPLAVLRGFRFIGEHFQLGREEDAHDFLCCTVNAMQRACLGASNDLDISSQSTTIVHQIFGGFLRSRVTCFSCKAISDSYEAFLDVPLDIKAASSLTAALEDFVTPEHLDGENCFKCSKCEKNVAATKRFTVHCAPKVLTVCLKRFDCFTGGKISKVVEYPEYLDLRPYMSQADGEPLLYSLYAVLVHSGASCHGGHYFCYTKASNGLWYRMDDESVELCSIDTVLRQQAYLLFYARCSDLRIGERPSSSLAPSHAPSFLSQCVASSKQAGSVGPQGLTGRTKGMKYTGRERSRSRSPLWGRDLRSWSVDTADYDDSSERRTGPPSRDRGPRDSTAARPSKRICRWAPAPRAAQEQTLLRQREPSRSVQGTYNLCMKYTGRERSRSRSPLWGRDLRSWSVDTADYDDSSERRTGPPSRDRGPRDSTAARPSKRICRWAPAPRAAQEQTLLRQREPSRSVQGTYNLCMKYTGRERSRSRSPLWGRDLRSWSVDTADYDDSSERRTGPPSRDRGPRDSTAARPSKRICRWAPAPRAAQEQTLLRQREPSRSVRGTYNLRSRFVQYTDYDRSLRKRKRERTSPPRCDQVLVNTAVPGPSKASSKQALMLRAAREQTPQRQREQRRSTGRGYDCHSQFVQYTDYRPSEKKRRVSMPQRFTSDKHSGHSGNDGVGLWPWLKQNGRLALRLLAKASLFSTRLLRPK</sequence>
<dbReference type="AlphaFoldDB" id="A0A6J2I772"/>
<keyword evidence="1" id="KW-0833">Ubl conjugation pathway</keyword>
<evidence type="ECO:0000313" key="4">
    <source>
        <dbReference type="Proteomes" id="UP000504627"/>
    </source>
</evidence>
<evidence type="ECO:0000256" key="1">
    <source>
        <dbReference type="RuleBase" id="RU366025"/>
    </source>
</evidence>
<dbReference type="GO" id="GO:0005634">
    <property type="term" value="C:nucleus"/>
    <property type="evidence" value="ECO:0007669"/>
    <property type="project" value="TreeGrafter"/>
</dbReference>
<name>A0A6J2I772_9PASS</name>
<dbReference type="GO" id="GO:0006508">
    <property type="term" value="P:proteolysis"/>
    <property type="evidence" value="ECO:0007669"/>
    <property type="project" value="UniProtKB-KW"/>
</dbReference>
<dbReference type="PANTHER" id="PTHR24006">
    <property type="entry name" value="UBIQUITIN CARBOXYL-TERMINAL HYDROLASE"/>
    <property type="match status" value="1"/>
</dbReference>
<feature type="region of interest" description="Disordered" evidence="2">
    <location>
        <begin position="597"/>
        <end position="655"/>
    </location>
</feature>
<dbReference type="InParanoid" id="A0A6J2I772"/>
<keyword evidence="1" id="KW-0788">Thiol protease</keyword>
<dbReference type="GO" id="GO:0016579">
    <property type="term" value="P:protein deubiquitination"/>
    <property type="evidence" value="ECO:0007669"/>
    <property type="project" value="InterPro"/>
</dbReference>
<dbReference type="GO" id="GO:0004843">
    <property type="term" value="F:cysteine-type deubiquitinase activity"/>
    <property type="evidence" value="ECO:0007669"/>
    <property type="project" value="UniProtKB-UniRule"/>
</dbReference>
<keyword evidence="4" id="KW-1185">Reference proteome</keyword>
<dbReference type="GeneID" id="113997907"/>
<feature type="region of interest" description="Disordered" evidence="2">
    <location>
        <begin position="506"/>
        <end position="559"/>
    </location>
</feature>
<dbReference type="SUPFAM" id="SSF54001">
    <property type="entry name" value="Cysteine proteinases"/>
    <property type="match status" value="1"/>
</dbReference>
<dbReference type="CDD" id="cd02661">
    <property type="entry name" value="Peptidase_C19E"/>
    <property type="match status" value="1"/>
</dbReference>
<dbReference type="Gene3D" id="3.90.70.10">
    <property type="entry name" value="Cysteine proteinases"/>
    <property type="match status" value="1"/>
</dbReference>
<dbReference type="RefSeq" id="XP_027595914.2">
    <property type="nucleotide sequence ID" value="XM_027740113.2"/>
</dbReference>
<feature type="region of interest" description="Disordered" evidence="2">
    <location>
        <begin position="372"/>
        <end position="399"/>
    </location>
</feature>
<proteinExistence type="inferred from homology"/>
<dbReference type="FunFam" id="3.90.70.10:FF:000119">
    <property type="entry name" value="Ubiquitin specific peptidase 36"/>
    <property type="match status" value="1"/>
</dbReference>
<dbReference type="GO" id="GO:0005829">
    <property type="term" value="C:cytosol"/>
    <property type="evidence" value="ECO:0007669"/>
    <property type="project" value="TreeGrafter"/>
</dbReference>
<dbReference type="InterPro" id="IPR001394">
    <property type="entry name" value="Peptidase_C19_UCH"/>
</dbReference>
<feature type="compositionally biased region" description="Basic and acidic residues" evidence="2">
    <location>
        <begin position="510"/>
        <end position="525"/>
    </location>
</feature>